<keyword evidence="7" id="KW-1185">Reference proteome</keyword>
<dbReference type="PROSITE" id="PS00078">
    <property type="entry name" value="COX2"/>
    <property type="match status" value="1"/>
</dbReference>
<feature type="transmembrane region" description="Helical" evidence="4">
    <location>
        <begin position="24"/>
        <end position="45"/>
    </location>
</feature>
<organism evidence="6 7">
    <name type="scientific">Acetobacter sacchari</name>
    <dbReference type="NCBI Taxonomy" id="2661687"/>
    <lineage>
        <taxon>Bacteria</taxon>
        <taxon>Pseudomonadati</taxon>
        <taxon>Pseudomonadota</taxon>
        <taxon>Alphaproteobacteria</taxon>
        <taxon>Acetobacterales</taxon>
        <taxon>Acetobacteraceae</taxon>
        <taxon>Acetobacter</taxon>
    </lineage>
</organism>
<evidence type="ECO:0000256" key="1">
    <source>
        <dbReference type="ARBA" id="ARBA00004196"/>
    </source>
</evidence>
<name>A0ABS3LVR4_9PROT</name>
<keyword evidence="4" id="KW-1133">Transmembrane helix</keyword>
<dbReference type="SUPFAM" id="SSF49503">
    <property type="entry name" value="Cupredoxins"/>
    <property type="match status" value="1"/>
</dbReference>
<accession>A0ABS3LVR4</accession>
<keyword evidence="3" id="KW-0186">Copper</keyword>
<dbReference type="Gene3D" id="2.60.40.420">
    <property type="entry name" value="Cupredoxins - blue copper proteins"/>
    <property type="match status" value="1"/>
</dbReference>
<dbReference type="PROSITE" id="PS50857">
    <property type="entry name" value="COX2_CUA"/>
    <property type="match status" value="1"/>
</dbReference>
<evidence type="ECO:0000313" key="7">
    <source>
        <dbReference type="Proteomes" id="UP000664771"/>
    </source>
</evidence>
<dbReference type="InterPro" id="IPR001505">
    <property type="entry name" value="Copper_CuA"/>
</dbReference>
<sequence length="177" mass="19232">MSGDSGMTPFDEAFHASAERHERAFIVCVIVMMALLTVATMFYVVHDFGLVTTTQSFHSDPTAAEREVAAADTGRVVKTGPNSYAVHITGKAWRWTPGVIHVPEGAEVTFYVTSSDVLHGFEIQGTPVNLTAVPGVVGTVKYTFHRTGVFRIICNEYCGMMHHAMIGQVIVDARAAE</sequence>
<dbReference type="RefSeq" id="WP_207881325.1">
    <property type="nucleotide sequence ID" value="NZ_JAFVMF010000009.1"/>
</dbReference>
<keyword evidence="2" id="KW-0479">Metal-binding</keyword>
<keyword evidence="4" id="KW-0812">Transmembrane</keyword>
<comment type="caution">
    <text evidence="6">The sequence shown here is derived from an EMBL/GenBank/DDBJ whole genome shotgun (WGS) entry which is preliminary data.</text>
</comment>
<dbReference type="InterPro" id="IPR002429">
    <property type="entry name" value="CcO_II-like_C"/>
</dbReference>
<evidence type="ECO:0000259" key="5">
    <source>
        <dbReference type="PROSITE" id="PS50857"/>
    </source>
</evidence>
<feature type="domain" description="Cytochrome oxidase subunit II copper A binding" evidence="5">
    <location>
        <begin position="81"/>
        <end position="177"/>
    </location>
</feature>
<dbReference type="PANTHER" id="PTHR42838">
    <property type="entry name" value="CYTOCHROME C OXIDASE SUBUNIT II"/>
    <property type="match status" value="1"/>
</dbReference>
<proteinExistence type="predicted"/>
<dbReference type="Pfam" id="PF00116">
    <property type="entry name" value="COX2"/>
    <property type="match status" value="1"/>
</dbReference>
<evidence type="ECO:0000313" key="6">
    <source>
        <dbReference type="EMBL" id="MBO1360002.1"/>
    </source>
</evidence>
<dbReference type="EMBL" id="JAFVMF010000009">
    <property type="protein sequence ID" value="MBO1360002.1"/>
    <property type="molecule type" value="Genomic_DNA"/>
</dbReference>
<dbReference type="PANTHER" id="PTHR42838:SF2">
    <property type="entry name" value="NITROUS-OXIDE REDUCTASE"/>
    <property type="match status" value="1"/>
</dbReference>
<reference evidence="6 7" key="1">
    <citation type="submission" date="2021-03" db="EMBL/GenBank/DDBJ databases">
        <title>The complete genome sequence of Acetobacter sacchari TBRC 11175.</title>
        <authorList>
            <person name="Charoenyingcharoen P."/>
            <person name="Yukphan P."/>
        </authorList>
    </citation>
    <scope>NUCLEOTIDE SEQUENCE [LARGE SCALE GENOMIC DNA]</scope>
    <source>
        <strain evidence="6 7">TBRC 11175</strain>
    </source>
</reference>
<dbReference type="CDD" id="cd13913">
    <property type="entry name" value="ba3_CcO_II_C"/>
    <property type="match status" value="1"/>
</dbReference>
<protein>
    <submittedName>
        <fullName evidence="6">Cytochrome c oxidase subunit II</fullName>
    </submittedName>
</protein>
<keyword evidence="4" id="KW-0472">Membrane</keyword>
<evidence type="ECO:0000256" key="2">
    <source>
        <dbReference type="ARBA" id="ARBA00022723"/>
    </source>
</evidence>
<comment type="subcellular location">
    <subcellularLocation>
        <location evidence="1">Cell envelope</location>
    </subcellularLocation>
</comment>
<dbReference type="Proteomes" id="UP000664771">
    <property type="component" value="Unassembled WGS sequence"/>
</dbReference>
<dbReference type="InterPro" id="IPR034214">
    <property type="entry name" value="Ba3_CcO_II_C"/>
</dbReference>
<evidence type="ECO:0000256" key="4">
    <source>
        <dbReference type="SAM" id="Phobius"/>
    </source>
</evidence>
<evidence type="ECO:0000256" key="3">
    <source>
        <dbReference type="ARBA" id="ARBA00023008"/>
    </source>
</evidence>
<dbReference type="InterPro" id="IPR008972">
    <property type="entry name" value="Cupredoxin"/>
</dbReference>
<gene>
    <name evidence="6" type="ORF">J2D73_09365</name>
</gene>
<dbReference type="InterPro" id="IPR051403">
    <property type="entry name" value="NosZ/Cyto_c_oxidase_sub2"/>
</dbReference>